<keyword evidence="9" id="KW-1185">Reference proteome</keyword>
<keyword evidence="5 6" id="KW-0472">Membrane</keyword>
<dbReference type="EMBL" id="JAAGOA010000002">
    <property type="protein sequence ID" value="NED99134.1"/>
    <property type="molecule type" value="Genomic_DNA"/>
</dbReference>
<evidence type="ECO:0000256" key="1">
    <source>
        <dbReference type="ARBA" id="ARBA00004651"/>
    </source>
</evidence>
<dbReference type="AlphaFoldDB" id="A0A6L9S103"/>
<feature type="transmembrane region" description="Helical" evidence="6">
    <location>
        <begin position="218"/>
        <end position="240"/>
    </location>
</feature>
<sequence length="279" mass="28258">MTALAMALAAAAAALSVGGRPNPLVARLGRSPRVAQRPTRFPAVGRSRPYSVLVQSIAGAILGCVAGAVLAPPGGAVVGALVVPLIAGYRARSRVGEQRRSRESAVAEGCLTLATDLRAGLPAERALAAAALDWPELFGPAAGRLAVGGDPATALRATAAQPGAAPLTAVAAAWEVSARTGASLATTLTAVTDALRAEAAVRHEAEAQLAAVRSTARLLALLPLGTLLLFSSGDAAPVNFLLRTSTGMACLLGAASFVAVGLWWVERTSRLALRTPWSR</sequence>
<keyword evidence="2" id="KW-1003">Cell membrane</keyword>
<dbReference type="Proteomes" id="UP000475214">
    <property type="component" value="Unassembled WGS sequence"/>
</dbReference>
<dbReference type="Pfam" id="PF00482">
    <property type="entry name" value="T2SSF"/>
    <property type="match status" value="1"/>
</dbReference>
<dbReference type="PANTHER" id="PTHR35007">
    <property type="entry name" value="INTEGRAL MEMBRANE PROTEIN-RELATED"/>
    <property type="match status" value="1"/>
</dbReference>
<evidence type="ECO:0000313" key="9">
    <source>
        <dbReference type="Proteomes" id="UP000475214"/>
    </source>
</evidence>
<comment type="caution">
    <text evidence="8">The sequence shown here is derived from an EMBL/GenBank/DDBJ whole genome shotgun (WGS) entry which is preliminary data.</text>
</comment>
<dbReference type="PANTHER" id="PTHR35007:SF4">
    <property type="entry name" value="CONSERVED TRANSMEMBRANE PROTEIN-RELATED"/>
    <property type="match status" value="1"/>
</dbReference>
<evidence type="ECO:0000256" key="4">
    <source>
        <dbReference type="ARBA" id="ARBA00022989"/>
    </source>
</evidence>
<evidence type="ECO:0000256" key="2">
    <source>
        <dbReference type="ARBA" id="ARBA00022475"/>
    </source>
</evidence>
<feature type="domain" description="Type II secretion system protein GspF" evidence="7">
    <location>
        <begin position="111"/>
        <end position="229"/>
    </location>
</feature>
<keyword evidence="3 6" id="KW-0812">Transmembrane</keyword>
<name>A0A6L9S103_9ACTN</name>
<evidence type="ECO:0000256" key="3">
    <source>
        <dbReference type="ARBA" id="ARBA00022692"/>
    </source>
</evidence>
<keyword evidence="4 6" id="KW-1133">Transmembrane helix</keyword>
<evidence type="ECO:0000259" key="7">
    <source>
        <dbReference type="Pfam" id="PF00482"/>
    </source>
</evidence>
<comment type="subcellular location">
    <subcellularLocation>
        <location evidence="1">Cell membrane</location>
        <topology evidence="1">Multi-pass membrane protein</topology>
    </subcellularLocation>
</comment>
<feature type="transmembrane region" description="Helical" evidence="6">
    <location>
        <begin position="246"/>
        <end position="265"/>
    </location>
</feature>
<evidence type="ECO:0000256" key="5">
    <source>
        <dbReference type="ARBA" id="ARBA00023136"/>
    </source>
</evidence>
<proteinExistence type="predicted"/>
<evidence type="ECO:0000256" key="6">
    <source>
        <dbReference type="SAM" id="Phobius"/>
    </source>
</evidence>
<evidence type="ECO:0000313" key="8">
    <source>
        <dbReference type="EMBL" id="NED99134.1"/>
    </source>
</evidence>
<protein>
    <recommendedName>
        <fullName evidence="7">Type II secretion system protein GspF domain-containing protein</fullName>
    </recommendedName>
</protein>
<reference evidence="8 9" key="1">
    <citation type="submission" date="2020-02" db="EMBL/GenBank/DDBJ databases">
        <authorList>
            <person name="Li X.-J."/>
            <person name="Han X.-M."/>
        </authorList>
    </citation>
    <scope>NUCLEOTIDE SEQUENCE [LARGE SCALE GENOMIC DNA]</scope>
    <source>
        <strain evidence="8 9">CCTCC AB 2017055</strain>
    </source>
</reference>
<feature type="transmembrane region" description="Helical" evidence="6">
    <location>
        <begin position="57"/>
        <end position="89"/>
    </location>
</feature>
<dbReference type="InterPro" id="IPR018076">
    <property type="entry name" value="T2SS_GspF_dom"/>
</dbReference>
<organism evidence="8 9">
    <name type="scientific">Phytoactinopolyspora halotolerans</name>
    <dbReference type="NCBI Taxonomy" id="1981512"/>
    <lineage>
        <taxon>Bacteria</taxon>
        <taxon>Bacillati</taxon>
        <taxon>Actinomycetota</taxon>
        <taxon>Actinomycetes</taxon>
        <taxon>Jiangellales</taxon>
        <taxon>Jiangellaceae</taxon>
        <taxon>Phytoactinopolyspora</taxon>
    </lineage>
</organism>
<gene>
    <name evidence="8" type="ORF">G1H10_03020</name>
</gene>
<dbReference type="GO" id="GO:0005886">
    <property type="term" value="C:plasma membrane"/>
    <property type="evidence" value="ECO:0007669"/>
    <property type="project" value="UniProtKB-SubCell"/>
</dbReference>
<dbReference type="RefSeq" id="WP_163732500.1">
    <property type="nucleotide sequence ID" value="NZ_JAAGOA010000002.1"/>
</dbReference>
<accession>A0A6L9S103</accession>